<comment type="subunit">
    <text evidence="8">Monomer.</text>
</comment>
<comment type="caution">
    <text evidence="11">The sequence shown here is derived from an EMBL/GenBank/DDBJ whole genome shotgun (WGS) entry which is preliminary data.</text>
</comment>
<evidence type="ECO:0000256" key="6">
    <source>
        <dbReference type="ARBA" id="ARBA00048707"/>
    </source>
</evidence>
<evidence type="ECO:0000256" key="1">
    <source>
        <dbReference type="ARBA" id="ARBA00013260"/>
    </source>
</evidence>
<feature type="binding site" evidence="8">
    <location>
        <position position="103"/>
    </location>
    <ligand>
        <name>tRNA</name>
        <dbReference type="ChEBI" id="CHEBI:17843"/>
    </ligand>
</feature>
<dbReference type="Proteomes" id="UP000023555">
    <property type="component" value="Unassembled WGS sequence"/>
</dbReference>
<accession>W7S439</accession>
<evidence type="ECO:0000313" key="12">
    <source>
        <dbReference type="Proteomes" id="UP000023555"/>
    </source>
</evidence>
<evidence type="ECO:0000256" key="8">
    <source>
        <dbReference type="HAMAP-Rule" id="MF_00083"/>
    </source>
</evidence>
<dbReference type="SUPFAM" id="SSF53178">
    <property type="entry name" value="Peptidyl-tRNA hydrolase-like"/>
    <property type="match status" value="1"/>
</dbReference>
<feature type="binding site" evidence="8">
    <location>
        <position position="101"/>
    </location>
    <ligand>
        <name>tRNA</name>
        <dbReference type="ChEBI" id="CHEBI:17843"/>
    </ligand>
</feature>
<feature type="binding site" evidence="8">
    <location>
        <position position="149"/>
    </location>
    <ligand>
        <name>tRNA</name>
        <dbReference type="ChEBI" id="CHEBI:17843"/>
    </ligand>
</feature>
<name>W7S439_LYSSH</name>
<reference evidence="11 12" key="1">
    <citation type="journal article" date="2015" name="Stand. Genomic Sci.">
        <title>Genome sequence and description of the mosquitocidal and heavy metal tolerant strain Lysinibacillus sphaericus CBAM5.</title>
        <authorList>
            <person name="Pena-Montenegro T.D."/>
            <person name="Lozano L."/>
            <person name="Dussan J."/>
        </authorList>
    </citation>
    <scope>NUCLEOTIDE SEQUENCE [LARGE SCALE GENOMIC DNA]</scope>
    <source>
        <strain evidence="11">CBAM5</strain>
    </source>
</reference>
<dbReference type="GO" id="GO:0006515">
    <property type="term" value="P:protein quality control for misfolded or incompletely synthesized proteins"/>
    <property type="evidence" value="ECO:0007669"/>
    <property type="project" value="UniProtKB-UniRule"/>
</dbReference>
<protein>
    <recommendedName>
        <fullName evidence="7 8">Peptidyl-tRNA hydrolase</fullName>
        <shortName evidence="8">Pth</shortName>
        <ecNumber evidence="1 8">3.1.1.29</ecNumber>
    </recommendedName>
</protein>
<evidence type="ECO:0000256" key="4">
    <source>
        <dbReference type="ARBA" id="ARBA00022884"/>
    </source>
</evidence>
<keyword evidence="8" id="KW-0963">Cytoplasm</keyword>
<dbReference type="FunFam" id="3.40.50.1470:FF:000001">
    <property type="entry name" value="Peptidyl-tRNA hydrolase"/>
    <property type="match status" value="1"/>
</dbReference>
<dbReference type="PANTHER" id="PTHR17224">
    <property type="entry name" value="PEPTIDYL-TRNA HYDROLASE"/>
    <property type="match status" value="1"/>
</dbReference>
<evidence type="ECO:0000256" key="2">
    <source>
        <dbReference type="ARBA" id="ARBA00022555"/>
    </source>
</evidence>
<comment type="function">
    <text evidence="8">Catalyzes the release of premature peptidyl moieties from peptidyl-tRNA molecules trapped in stalled 50S ribosomal subunits, and thus maintains levels of free tRNAs and 50S ribosomes.</text>
</comment>
<evidence type="ECO:0000313" key="11">
    <source>
        <dbReference type="EMBL" id="EWH31418.1"/>
    </source>
</evidence>
<dbReference type="HOGENOM" id="CLU_062456_4_1_9"/>
<dbReference type="GO" id="GO:0000049">
    <property type="term" value="F:tRNA binding"/>
    <property type="evidence" value="ECO:0007669"/>
    <property type="project" value="UniProtKB-UniRule"/>
</dbReference>
<dbReference type="EMBL" id="AYKQ01000015">
    <property type="protein sequence ID" value="EWH31418.1"/>
    <property type="molecule type" value="Genomic_DNA"/>
</dbReference>
<evidence type="ECO:0000256" key="3">
    <source>
        <dbReference type="ARBA" id="ARBA00022801"/>
    </source>
</evidence>
<comment type="function">
    <text evidence="8">Hydrolyzes ribosome-free peptidyl-tRNAs (with 1 or more amino acids incorporated), which drop off the ribosome during protein synthesis, or as a result of ribosome stalling.</text>
</comment>
<comment type="subcellular location">
    <subcellularLocation>
        <location evidence="8">Cytoplasm</location>
    </subcellularLocation>
</comment>
<sequence>MLAFFVSLMGFSNCSKCFLGMWYGKIMTIRFERREVLMKIIVGLGNPGKPYEHTRHNIGFDVIDALAEKWGTPLTNSKFNGMYTTVHRPEGKVLLVKPLTYMNLSGECVGPLMDYFDIDVEDLIVIYDDLDLETGKLRLRQKGSAGGHNGIKSLIQHLGTQEFNRIRVGISRPPAGMKVADYVLGKFSKEDQVSMNEAIEKSVNAVEVSLSKPFLDVMNHFNK</sequence>
<evidence type="ECO:0000256" key="7">
    <source>
        <dbReference type="ARBA" id="ARBA00050038"/>
    </source>
</evidence>
<evidence type="ECO:0000256" key="9">
    <source>
        <dbReference type="RuleBase" id="RU000673"/>
    </source>
</evidence>
<dbReference type="Gene3D" id="3.40.50.1470">
    <property type="entry name" value="Peptidyl-tRNA hydrolase"/>
    <property type="match status" value="1"/>
</dbReference>
<dbReference type="EC" id="3.1.1.29" evidence="1 8"/>
<evidence type="ECO:0000256" key="10">
    <source>
        <dbReference type="RuleBase" id="RU004320"/>
    </source>
</evidence>
<dbReference type="InterPro" id="IPR001328">
    <property type="entry name" value="Pept_tRNA_hydro"/>
</dbReference>
<feature type="binding site" evidence="8">
    <location>
        <position position="51"/>
    </location>
    <ligand>
        <name>tRNA</name>
        <dbReference type="ChEBI" id="CHEBI:17843"/>
    </ligand>
</feature>
<proteinExistence type="inferred from homology"/>
<dbReference type="AlphaFoldDB" id="W7S439"/>
<comment type="catalytic activity">
    <reaction evidence="6 8 9">
        <text>an N-acyl-L-alpha-aminoacyl-tRNA + H2O = an N-acyl-L-amino acid + a tRNA + H(+)</text>
        <dbReference type="Rhea" id="RHEA:54448"/>
        <dbReference type="Rhea" id="RHEA-COMP:10123"/>
        <dbReference type="Rhea" id="RHEA-COMP:13883"/>
        <dbReference type="ChEBI" id="CHEBI:15377"/>
        <dbReference type="ChEBI" id="CHEBI:15378"/>
        <dbReference type="ChEBI" id="CHEBI:59874"/>
        <dbReference type="ChEBI" id="CHEBI:78442"/>
        <dbReference type="ChEBI" id="CHEBI:138191"/>
        <dbReference type="EC" id="3.1.1.29"/>
    </reaction>
</comment>
<dbReference type="PANTHER" id="PTHR17224:SF1">
    <property type="entry name" value="PEPTIDYL-TRNA HYDROLASE"/>
    <property type="match status" value="1"/>
</dbReference>
<dbReference type="GO" id="GO:0072344">
    <property type="term" value="P:rescue of stalled ribosome"/>
    <property type="evidence" value="ECO:0007669"/>
    <property type="project" value="UniProtKB-UniRule"/>
</dbReference>
<dbReference type="Pfam" id="PF01195">
    <property type="entry name" value="Pept_tRNA_hydro"/>
    <property type="match status" value="1"/>
</dbReference>
<feature type="active site" description="Proton acceptor" evidence="8">
    <location>
        <position position="56"/>
    </location>
</feature>
<feature type="site" description="Stabilizes the basic form of H active site to accept a proton" evidence="8">
    <location>
        <position position="128"/>
    </location>
</feature>
<dbReference type="PROSITE" id="PS01195">
    <property type="entry name" value="PEPT_TRNA_HYDROL_1"/>
    <property type="match status" value="1"/>
</dbReference>
<dbReference type="InterPro" id="IPR018171">
    <property type="entry name" value="Pept_tRNA_hydro_CS"/>
</dbReference>
<feature type="site" description="Discriminates between blocked and unblocked aminoacyl-tRNA" evidence="8">
    <location>
        <position position="46"/>
    </location>
</feature>
<dbReference type="GO" id="GO:0005737">
    <property type="term" value="C:cytoplasm"/>
    <property type="evidence" value="ECO:0007669"/>
    <property type="project" value="UniProtKB-SubCell"/>
</dbReference>
<dbReference type="GO" id="GO:0004045">
    <property type="term" value="F:peptidyl-tRNA hydrolase activity"/>
    <property type="evidence" value="ECO:0007669"/>
    <property type="project" value="UniProtKB-UniRule"/>
</dbReference>
<dbReference type="HAMAP" id="MF_00083">
    <property type="entry name" value="Pept_tRNA_hydro_bact"/>
    <property type="match status" value="1"/>
</dbReference>
<comment type="similarity">
    <text evidence="5 8 10">Belongs to the PTH family.</text>
</comment>
<keyword evidence="4 8" id="KW-0694">RNA-binding</keyword>
<keyword evidence="3 8" id="KW-0378">Hydrolase</keyword>
<organism evidence="11 12">
    <name type="scientific">Lysinibacillus sphaericus CBAM5</name>
    <dbReference type="NCBI Taxonomy" id="1400869"/>
    <lineage>
        <taxon>Bacteria</taxon>
        <taxon>Bacillati</taxon>
        <taxon>Bacillota</taxon>
        <taxon>Bacilli</taxon>
        <taxon>Bacillales</taxon>
        <taxon>Bacillaceae</taxon>
        <taxon>Lysinibacillus</taxon>
    </lineage>
</organism>
<dbReference type="CDD" id="cd00462">
    <property type="entry name" value="PTH"/>
    <property type="match status" value="1"/>
</dbReference>
<dbReference type="NCBIfam" id="TIGR00447">
    <property type="entry name" value="pth"/>
    <property type="match status" value="1"/>
</dbReference>
<evidence type="ECO:0000256" key="5">
    <source>
        <dbReference type="ARBA" id="ARBA00038063"/>
    </source>
</evidence>
<dbReference type="PROSITE" id="PS01196">
    <property type="entry name" value="PEPT_TRNA_HYDROL_2"/>
    <property type="match status" value="1"/>
</dbReference>
<gene>
    <name evidence="8" type="primary">pth</name>
    <name evidence="11" type="ORF">P799_19445</name>
</gene>
<keyword evidence="2 8" id="KW-0820">tRNA-binding</keyword>
<dbReference type="InterPro" id="IPR036416">
    <property type="entry name" value="Pept_tRNA_hydro_sf"/>
</dbReference>